<sequence length="100" mass="10547">MLCQGRPGPIPHEKFCQARPNQGAPSRSRAVIAVALTTGPAPPLCRQAINAPEAPSSAPCLDPQALSRAAWLHVRLGTPPPALPSTICHRKSRHAPVEVP</sequence>
<name>A0AAV7TJL9_PLEWA</name>
<dbReference type="EMBL" id="JANPWB010000006">
    <property type="protein sequence ID" value="KAJ1176459.1"/>
    <property type="molecule type" value="Genomic_DNA"/>
</dbReference>
<evidence type="ECO:0000313" key="3">
    <source>
        <dbReference type="Proteomes" id="UP001066276"/>
    </source>
</evidence>
<keyword evidence="3" id="KW-1185">Reference proteome</keyword>
<dbReference type="AlphaFoldDB" id="A0AAV7TJL9"/>
<protein>
    <submittedName>
        <fullName evidence="2">Uncharacterized protein</fullName>
    </submittedName>
</protein>
<proteinExistence type="predicted"/>
<feature type="region of interest" description="Disordered" evidence="1">
    <location>
        <begin position="1"/>
        <end position="25"/>
    </location>
</feature>
<gene>
    <name evidence="2" type="ORF">NDU88_001739</name>
</gene>
<dbReference type="Proteomes" id="UP001066276">
    <property type="component" value="Chromosome 3_2"/>
</dbReference>
<accession>A0AAV7TJL9</accession>
<organism evidence="2 3">
    <name type="scientific">Pleurodeles waltl</name>
    <name type="common">Iberian ribbed newt</name>
    <dbReference type="NCBI Taxonomy" id="8319"/>
    <lineage>
        <taxon>Eukaryota</taxon>
        <taxon>Metazoa</taxon>
        <taxon>Chordata</taxon>
        <taxon>Craniata</taxon>
        <taxon>Vertebrata</taxon>
        <taxon>Euteleostomi</taxon>
        <taxon>Amphibia</taxon>
        <taxon>Batrachia</taxon>
        <taxon>Caudata</taxon>
        <taxon>Salamandroidea</taxon>
        <taxon>Salamandridae</taxon>
        <taxon>Pleurodelinae</taxon>
        <taxon>Pleurodeles</taxon>
    </lineage>
</organism>
<evidence type="ECO:0000256" key="1">
    <source>
        <dbReference type="SAM" id="MobiDB-lite"/>
    </source>
</evidence>
<evidence type="ECO:0000313" key="2">
    <source>
        <dbReference type="EMBL" id="KAJ1176459.1"/>
    </source>
</evidence>
<reference evidence="2" key="1">
    <citation type="journal article" date="2022" name="bioRxiv">
        <title>Sequencing and chromosome-scale assembly of the giantPleurodeles waltlgenome.</title>
        <authorList>
            <person name="Brown T."/>
            <person name="Elewa A."/>
            <person name="Iarovenko S."/>
            <person name="Subramanian E."/>
            <person name="Araus A.J."/>
            <person name="Petzold A."/>
            <person name="Susuki M."/>
            <person name="Suzuki K.-i.T."/>
            <person name="Hayashi T."/>
            <person name="Toyoda A."/>
            <person name="Oliveira C."/>
            <person name="Osipova E."/>
            <person name="Leigh N.D."/>
            <person name="Simon A."/>
            <person name="Yun M.H."/>
        </authorList>
    </citation>
    <scope>NUCLEOTIDE SEQUENCE</scope>
    <source>
        <strain evidence="2">20211129_DDA</strain>
        <tissue evidence="2">Liver</tissue>
    </source>
</reference>
<comment type="caution">
    <text evidence="2">The sequence shown here is derived from an EMBL/GenBank/DDBJ whole genome shotgun (WGS) entry which is preliminary data.</text>
</comment>